<evidence type="ECO:0000313" key="2">
    <source>
        <dbReference type="EMBL" id="ARP21792.1"/>
    </source>
</evidence>
<keyword evidence="1" id="KW-0472">Membrane</keyword>
<dbReference type="EMBL" id="CP017904">
    <property type="protein sequence ID" value="ARP21792.1"/>
    <property type="molecule type" value="Genomic_DNA"/>
</dbReference>
<accession>A0A1W6UFP1</accession>
<evidence type="ECO:0000256" key="1">
    <source>
        <dbReference type="SAM" id="Phobius"/>
    </source>
</evidence>
<name>A0A1W6UFP1_VIBAL</name>
<feature type="transmembrane region" description="Helical" evidence="1">
    <location>
        <begin position="43"/>
        <end position="62"/>
    </location>
</feature>
<proteinExistence type="predicted"/>
<feature type="transmembrane region" description="Helical" evidence="1">
    <location>
        <begin position="16"/>
        <end position="37"/>
    </location>
</feature>
<dbReference type="RefSeq" id="WP_086048409.1">
    <property type="nucleotide sequence ID" value="NZ_CP017893.1"/>
</dbReference>
<keyword evidence="2" id="KW-0614">Plasmid</keyword>
<protein>
    <submittedName>
        <fullName evidence="2">Uncharacterized protein</fullName>
    </submittedName>
</protein>
<keyword evidence="1" id="KW-0812">Transmembrane</keyword>
<organism evidence="2">
    <name type="scientific">Vibrio alginolyticus</name>
    <dbReference type="NCBI Taxonomy" id="663"/>
    <lineage>
        <taxon>Bacteria</taxon>
        <taxon>Pseudomonadati</taxon>
        <taxon>Pseudomonadota</taxon>
        <taxon>Gammaproteobacteria</taxon>
        <taxon>Vibrionales</taxon>
        <taxon>Vibrionaceae</taxon>
        <taxon>Vibrio</taxon>
    </lineage>
</organism>
<reference evidence="2" key="1">
    <citation type="submission" date="2016-10" db="EMBL/GenBank/DDBJ databases">
        <title>The High Quality Genome of Vibrio alginolyticus K01M1.</title>
        <authorList>
            <person name="Wendling C."/>
            <person name="Chibani C.M."/>
            <person name="Hertel R."/>
            <person name="Sproer C."/>
            <person name="Bunk B."/>
            <person name="Overmann J."/>
            <person name="Roth O."/>
            <person name="Liesegang H."/>
        </authorList>
    </citation>
    <scope>NUCLEOTIDE SEQUENCE</scope>
    <source>
        <strain evidence="2">K05K4</strain>
        <plasmid evidence="2">pL289</plasmid>
    </source>
</reference>
<keyword evidence="1" id="KW-1133">Transmembrane helix</keyword>
<geneLocation type="plasmid" evidence="2">
    <name>pL289</name>
</geneLocation>
<dbReference type="AlphaFoldDB" id="A0A1W6UFP1"/>
<sequence length="89" mass="9967">MYQNLKKMLIDTDNRLMILLLAVTLIVIGAILLAFGVEKIMSMSLSLSGSILAFSVLAFSFIKSHKNDKEFNSGVCKIPKDFEEKLNQK</sequence>
<gene>
    <name evidence="2" type="ORF">K05K4_50900</name>
</gene>